<gene>
    <name evidence="2" type="ORF">HYPBUDRAFT_150626</name>
</gene>
<accession>A0A1E4RDB8</accession>
<dbReference type="EMBL" id="KV454545">
    <property type="protein sequence ID" value="ODV65257.1"/>
    <property type="molecule type" value="Genomic_DNA"/>
</dbReference>
<dbReference type="Proteomes" id="UP000095085">
    <property type="component" value="Unassembled WGS sequence"/>
</dbReference>
<keyword evidence="3" id="KW-1185">Reference proteome</keyword>
<dbReference type="PROSITE" id="PS51257">
    <property type="entry name" value="PROKAR_LIPOPROTEIN"/>
    <property type="match status" value="1"/>
</dbReference>
<proteinExistence type="predicted"/>
<evidence type="ECO:0000256" key="1">
    <source>
        <dbReference type="SAM" id="MobiDB-lite"/>
    </source>
</evidence>
<sequence length="282" mass="31283">MKDTDHSKLHHIIKRSSHHLMHKLHSSSSSSSSSCEDKNLKTPKIQTKKTPPSSSSASTNDIFERSCTNSTVSPFSSMSGLSFSPNKEYKEYPTSASSPEKTRTLSIVSNNSSISNFNCNHLPSHHNTEDLIPPILDSTTEILTNPKIDFNDVQLICCCDDEDTSTDDDEIDNFEKYVDAKSNLDSSTAPPCHCSTSRSRSRSRSIISNSLLNSIGSPAQPNYPNPLRRSSKSSSSLNQSAKTINFYSFVDMCNKEHLINHPPKDFDGFTSISMKDYMSNLN</sequence>
<dbReference type="RefSeq" id="XP_020074324.1">
    <property type="nucleotide sequence ID" value="XM_020220288.1"/>
</dbReference>
<evidence type="ECO:0000313" key="3">
    <source>
        <dbReference type="Proteomes" id="UP000095085"/>
    </source>
</evidence>
<dbReference type="GeneID" id="30994838"/>
<dbReference type="AlphaFoldDB" id="A0A1E4RDB8"/>
<protein>
    <submittedName>
        <fullName evidence="2">Uncharacterized protein</fullName>
    </submittedName>
</protein>
<evidence type="ECO:0000313" key="2">
    <source>
        <dbReference type="EMBL" id="ODV65257.1"/>
    </source>
</evidence>
<reference evidence="3" key="1">
    <citation type="submission" date="2016-05" db="EMBL/GenBank/DDBJ databases">
        <title>Comparative genomics of biotechnologically important yeasts.</title>
        <authorList>
            <consortium name="DOE Joint Genome Institute"/>
            <person name="Riley R."/>
            <person name="Haridas S."/>
            <person name="Wolfe K.H."/>
            <person name="Lopes M.R."/>
            <person name="Hittinger C.T."/>
            <person name="Goker M."/>
            <person name="Salamov A."/>
            <person name="Wisecaver J."/>
            <person name="Long T.M."/>
            <person name="Aerts A.L."/>
            <person name="Barry K."/>
            <person name="Choi C."/>
            <person name="Clum A."/>
            <person name="Coughlan A.Y."/>
            <person name="Deshpande S."/>
            <person name="Douglass A.P."/>
            <person name="Hanson S.J."/>
            <person name="Klenk H.-P."/>
            <person name="Labutti K."/>
            <person name="Lapidus A."/>
            <person name="Lindquist E."/>
            <person name="Lipzen A."/>
            <person name="Meier-Kolthoff J.P."/>
            <person name="Ohm R.A."/>
            <person name="Otillar R.P."/>
            <person name="Pangilinan J."/>
            <person name="Peng Y."/>
            <person name="Rokas A."/>
            <person name="Rosa C.A."/>
            <person name="Scheuner C."/>
            <person name="Sibirny A.A."/>
            <person name="Slot J.C."/>
            <person name="Stielow J.B."/>
            <person name="Sun H."/>
            <person name="Kurtzman C.P."/>
            <person name="Blackwell M."/>
            <person name="Grigoriev I.V."/>
            <person name="Jeffries T.W."/>
        </authorList>
    </citation>
    <scope>NUCLEOTIDE SEQUENCE [LARGE SCALE GENOMIC DNA]</scope>
    <source>
        <strain evidence="3">NRRL Y-1933</strain>
    </source>
</reference>
<dbReference type="OrthoDB" id="5364312at2759"/>
<feature type="compositionally biased region" description="Basic residues" evidence="1">
    <location>
        <begin position="8"/>
        <end position="25"/>
    </location>
</feature>
<feature type="compositionally biased region" description="Low complexity" evidence="1">
    <location>
        <begin position="42"/>
        <end position="59"/>
    </location>
</feature>
<feature type="region of interest" description="Disordered" evidence="1">
    <location>
        <begin position="1"/>
        <end position="62"/>
    </location>
</feature>
<feature type="compositionally biased region" description="Low complexity" evidence="1">
    <location>
        <begin position="204"/>
        <end position="215"/>
    </location>
</feature>
<feature type="region of interest" description="Disordered" evidence="1">
    <location>
        <begin position="184"/>
        <end position="236"/>
    </location>
</feature>
<organism evidence="2 3">
    <name type="scientific">Hyphopichia burtonii NRRL Y-1933</name>
    <dbReference type="NCBI Taxonomy" id="984485"/>
    <lineage>
        <taxon>Eukaryota</taxon>
        <taxon>Fungi</taxon>
        <taxon>Dikarya</taxon>
        <taxon>Ascomycota</taxon>
        <taxon>Saccharomycotina</taxon>
        <taxon>Pichiomycetes</taxon>
        <taxon>Debaryomycetaceae</taxon>
        <taxon>Hyphopichia</taxon>
    </lineage>
</organism>
<name>A0A1E4RDB8_9ASCO</name>